<evidence type="ECO:0000256" key="3">
    <source>
        <dbReference type="ARBA" id="ARBA00007186"/>
    </source>
</evidence>
<dbReference type="SUPFAM" id="SSF51011">
    <property type="entry name" value="Glycosyl hydrolase domain"/>
    <property type="match status" value="1"/>
</dbReference>
<sequence>MAKKAKMIIDKEYRVAEVDKRIYGSFIEHLGRAVYDGLYQPGNPLSDEDGFRKDVICLVKEIDVPIIRYPGGNFVSSFVWEDSVGPVDERPARLELAWRSLEKNEIGVNEFAKWTEKVNSEMMMAVNLGTRGIADACNLLEYCNHPGGTKYSDMRIAHGVKDPHNIKVWCLGNEMDGTWQLGHKTMDEYGRLAEETARAMKLIDPSIELVSCGSSNLEMPTFPKWESKTLECTYDLVDYVSLHQYYGNEADDTADFLAKSDDMDEFIRSVIATCDYVKAKKRGKKNINLSFDEWNVWFHSRAEEVDTMKNRPWQVAPSILEDVYTFEDALLVGLMLITLLKHADRVKMACLAQLVNVIAPIMTDKDGGAAWKQTIFYPFMHTSQYGRGVVLRPVLDTPVHDTACHEQVTDIESVTVWNEEKEEMTIFAVNRNLDEDIELETDIRGLEGYRILEHIVLENDNMKIVNSAGNERVAPKKASQSKMDGGIITSILHKTSWNVIRLGK</sequence>
<dbReference type="SMART" id="SM00813">
    <property type="entry name" value="Alpha-L-AF_C"/>
    <property type="match status" value="1"/>
</dbReference>
<dbReference type="Gene3D" id="2.60.40.1180">
    <property type="entry name" value="Golgi alpha-mannosidase II"/>
    <property type="match status" value="1"/>
</dbReference>
<protein>
    <recommendedName>
        <fullName evidence="5">non-reducing end alpha-L-arabinofuranosidase</fullName>
        <ecNumber evidence="5">3.2.1.55</ecNumber>
    </recommendedName>
</protein>
<proteinExistence type="inferred from homology"/>
<dbReference type="Pfam" id="PF22848">
    <property type="entry name" value="ASD1_dom"/>
    <property type="match status" value="1"/>
</dbReference>
<evidence type="ECO:0000256" key="5">
    <source>
        <dbReference type="ARBA" id="ARBA00012670"/>
    </source>
</evidence>
<dbReference type="SUPFAM" id="SSF51445">
    <property type="entry name" value="(Trans)glycosidases"/>
    <property type="match status" value="1"/>
</dbReference>
<organism evidence="10 11">
    <name type="scientific">Faecalicatena contorta</name>
    <dbReference type="NCBI Taxonomy" id="39482"/>
    <lineage>
        <taxon>Bacteria</taxon>
        <taxon>Bacillati</taxon>
        <taxon>Bacillota</taxon>
        <taxon>Clostridia</taxon>
        <taxon>Lachnospirales</taxon>
        <taxon>Lachnospiraceae</taxon>
        <taxon>Faecalicatena</taxon>
    </lineage>
</organism>
<dbReference type="PANTHER" id="PTHR43576:SF3">
    <property type="entry name" value="ALPHA-L-ARABINOFURANOSIDASE C"/>
    <property type="match status" value="1"/>
</dbReference>
<evidence type="ECO:0000256" key="6">
    <source>
        <dbReference type="ARBA" id="ARBA00022801"/>
    </source>
</evidence>
<feature type="domain" description="Alpha-L-arabinofuranosidase C-terminal" evidence="9">
    <location>
        <begin position="292"/>
        <end position="496"/>
    </location>
</feature>
<dbReference type="InterPro" id="IPR055235">
    <property type="entry name" value="ASD1_cat"/>
</dbReference>
<dbReference type="Gene3D" id="3.20.20.80">
    <property type="entry name" value="Glycosidases"/>
    <property type="match status" value="1"/>
</dbReference>
<dbReference type="EMBL" id="UHJJ01000006">
    <property type="protein sequence ID" value="SUQ14378.1"/>
    <property type="molecule type" value="Genomic_DNA"/>
</dbReference>
<comment type="catalytic activity">
    <reaction evidence="1">
        <text>Hydrolysis of terminal non-reducing alpha-L-arabinofuranoside residues in alpha-L-arabinosides.</text>
        <dbReference type="EC" id="3.2.1.55"/>
    </reaction>
</comment>
<dbReference type="PANTHER" id="PTHR43576">
    <property type="entry name" value="ALPHA-L-ARABINOFURANOSIDASE C-RELATED"/>
    <property type="match status" value="1"/>
</dbReference>
<accession>A0A315ZXN4</accession>
<evidence type="ECO:0000259" key="9">
    <source>
        <dbReference type="SMART" id="SM00813"/>
    </source>
</evidence>
<name>A0A315ZXN4_9FIRM</name>
<keyword evidence="6" id="KW-0378">Hydrolase</keyword>
<comment type="subunit">
    <text evidence="4">Homohexamer; trimer of dimers.</text>
</comment>
<keyword evidence="11" id="KW-1185">Reference proteome</keyword>
<evidence type="ECO:0000256" key="2">
    <source>
        <dbReference type="ARBA" id="ARBA00004881"/>
    </source>
</evidence>
<dbReference type="GO" id="GO:0046373">
    <property type="term" value="P:L-arabinose metabolic process"/>
    <property type="evidence" value="ECO:0007669"/>
    <property type="project" value="InterPro"/>
</dbReference>
<evidence type="ECO:0000313" key="10">
    <source>
        <dbReference type="EMBL" id="SUQ14378.1"/>
    </source>
</evidence>
<comment type="similarity">
    <text evidence="3">Belongs to the glycosyl hydrolase 51 family.</text>
</comment>
<dbReference type="GO" id="GO:0046556">
    <property type="term" value="F:alpha-L-arabinofuranosidase activity"/>
    <property type="evidence" value="ECO:0007669"/>
    <property type="project" value="UniProtKB-EC"/>
</dbReference>
<evidence type="ECO:0000256" key="4">
    <source>
        <dbReference type="ARBA" id="ARBA00011165"/>
    </source>
</evidence>
<dbReference type="OrthoDB" id="9758333at2"/>
<keyword evidence="8" id="KW-0326">Glycosidase</keyword>
<keyword evidence="7" id="KW-0119">Carbohydrate metabolism</keyword>
<dbReference type="RefSeq" id="WP_109711203.1">
    <property type="nucleotide sequence ID" value="NZ_QGDS01000006.1"/>
</dbReference>
<dbReference type="InterPro" id="IPR013780">
    <property type="entry name" value="Glyco_hydro_b"/>
</dbReference>
<evidence type="ECO:0000256" key="8">
    <source>
        <dbReference type="ARBA" id="ARBA00023295"/>
    </source>
</evidence>
<dbReference type="AlphaFoldDB" id="A0A315ZXN4"/>
<gene>
    <name evidence="10" type="ORF">SAMN05216529_10670</name>
</gene>
<dbReference type="Pfam" id="PF06964">
    <property type="entry name" value="Alpha-L-AF_C"/>
    <property type="match status" value="1"/>
</dbReference>
<comment type="pathway">
    <text evidence="2">Glycan metabolism.</text>
</comment>
<dbReference type="Proteomes" id="UP000254051">
    <property type="component" value="Unassembled WGS sequence"/>
</dbReference>
<dbReference type="InterPro" id="IPR017853">
    <property type="entry name" value="GH"/>
</dbReference>
<evidence type="ECO:0000256" key="1">
    <source>
        <dbReference type="ARBA" id="ARBA00001462"/>
    </source>
</evidence>
<dbReference type="GO" id="GO:0000272">
    <property type="term" value="P:polysaccharide catabolic process"/>
    <property type="evidence" value="ECO:0007669"/>
    <property type="project" value="TreeGrafter"/>
</dbReference>
<reference evidence="11" key="1">
    <citation type="submission" date="2017-07" db="EMBL/GenBank/DDBJ databases">
        <authorList>
            <person name="Varghese N."/>
            <person name="Submissions S."/>
        </authorList>
    </citation>
    <scope>NUCLEOTIDE SEQUENCE [LARGE SCALE GENOMIC DNA]</scope>
    <source>
        <strain evidence="11">NLAE-zl-C134</strain>
    </source>
</reference>
<dbReference type="EC" id="3.2.1.55" evidence="5"/>
<dbReference type="InterPro" id="IPR010720">
    <property type="entry name" value="Alpha-L-AF_C"/>
</dbReference>
<evidence type="ECO:0000313" key="11">
    <source>
        <dbReference type="Proteomes" id="UP000254051"/>
    </source>
</evidence>
<evidence type="ECO:0000256" key="7">
    <source>
        <dbReference type="ARBA" id="ARBA00023277"/>
    </source>
</evidence>